<dbReference type="InterPro" id="IPR036390">
    <property type="entry name" value="WH_DNA-bd_sf"/>
</dbReference>
<dbReference type="OrthoDB" id="5243844at2"/>
<dbReference type="InterPro" id="IPR008920">
    <property type="entry name" value="TF_FadR/GntR_C"/>
</dbReference>
<dbReference type="InterPro" id="IPR036388">
    <property type="entry name" value="WH-like_DNA-bd_sf"/>
</dbReference>
<evidence type="ECO:0000259" key="4">
    <source>
        <dbReference type="PROSITE" id="PS50949"/>
    </source>
</evidence>
<dbReference type="GO" id="GO:0003700">
    <property type="term" value="F:DNA-binding transcription factor activity"/>
    <property type="evidence" value="ECO:0007669"/>
    <property type="project" value="InterPro"/>
</dbReference>
<dbReference type="Gene3D" id="1.10.10.10">
    <property type="entry name" value="Winged helix-like DNA-binding domain superfamily/Winged helix DNA-binding domain"/>
    <property type="match status" value="1"/>
</dbReference>
<dbReference type="PROSITE" id="PS50949">
    <property type="entry name" value="HTH_GNTR"/>
    <property type="match status" value="1"/>
</dbReference>
<name>D5UCV8_CELFN</name>
<dbReference type="SMART" id="SM00345">
    <property type="entry name" value="HTH_GNTR"/>
    <property type="match status" value="1"/>
</dbReference>
<dbReference type="HOGENOM" id="CLU_017584_5_5_11"/>
<dbReference type="KEGG" id="cfl:Cfla_3469"/>
<dbReference type="PANTHER" id="PTHR43537:SF5">
    <property type="entry name" value="UXU OPERON TRANSCRIPTIONAL REGULATOR"/>
    <property type="match status" value="1"/>
</dbReference>
<evidence type="ECO:0000313" key="5">
    <source>
        <dbReference type="EMBL" id="ADG76343.1"/>
    </source>
</evidence>
<dbReference type="EMBL" id="CP001964">
    <property type="protein sequence ID" value="ADG76343.1"/>
    <property type="molecule type" value="Genomic_DNA"/>
</dbReference>
<keyword evidence="2" id="KW-0238">DNA-binding</keyword>
<dbReference type="SUPFAM" id="SSF48008">
    <property type="entry name" value="GntR ligand-binding domain-like"/>
    <property type="match status" value="1"/>
</dbReference>
<dbReference type="Gene3D" id="1.20.120.530">
    <property type="entry name" value="GntR ligand-binding domain-like"/>
    <property type="match status" value="1"/>
</dbReference>
<dbReference type="SUPFAM" id="SSF46785">
    <property type="entry name" value="Winged helix' DNA-binding domain"/>
    <property type="match status" value="1"/>
</dbReference>
<dbReference type="eggNOG" id="COG1802">
    <property type="taxonomic scope" value="Bacteria"/>
</dbReference>
<dbReference type="Proteomes" id="UP000000849">
    <property type="component" value="Chromosome"/>
</dbReference>
<dbReference type="Pfam" id="PF07729">
    <property type="entry name" value="FCD"/>
    <property type="match status" value="1"/>
</dbReference>
<dbReference type="InterPro" id="IPR000524">
    <property type="entry name" value="Tscrpt_reg_HTH_GntR"/>
</dbReference>
<dbReference type="STRING" id="446466.Cfla_3469"/>
<organism evidence="5 6">
    <name type="scientific">Cellulomonas flavigena (strain ATCC 482 / DSM 20109 / BCRC 11376 / JCM 18109 / NBRC 3775 / NCIMB 8073 / NRS 134)</name>
    <dbReference type="NCBI Taxonomy" id="446466"/>
    <lineage>
        <taxon>Bacteria</taxon>
        <taxon>Bacillati</taxon>
        <taxon>Actinomycetota</taxon>
        <taxon>Actinomycetes</taxon>
        <taxon>Micrococcales</taxon>
        <taxon>Cellulomonadaceae</taxon>
        <taxon>Cellulomonas</taxon>
    </lineage>
</organism>
<dbReference type="PANTHER" id="PTHR43537">
    <property type="entry name" value="TRANSCRIPTIONAL REGULATOR, GNTR FAMILY"/>
    <property type="match status" value="1"/>
</dbReference>
<dbReference type="GO" id="GO:0003677">
    <property type="term" value="F:DNA binding"/>
    <property type="evidence" value="ECO:0007669"/>
    <property type="project" value="UniProtKB-KW"/>
</dbReference>
<feature type="domain" description="HTH gntR-type" evidence="4">
    <location>
        <begin position="10"/>
        <end position="77"/>
    </location>
</feature>
<evidence type="ECO:0000313" key="6">
    <source>
        <dbReference type="Proteomes" id="UP000000849"/>
    </source>
</evidence>
<dbReference type="Pfam" id="PF00392">
    <property type="entry name" value="GntR"/>
    <property type="match status" value="1"/>
</dbReference>
<accession>D5UCV8</accession>
<dbReference type="AlphaFoldDB" id="D5UCV8"/>
<reference evidence="5 6" key="1">
    <citation type="journal article" date="2010" name="Stand. Genomic Sci.">
        <title>Complete genome sequence of Cellulomonas flavigena type strain (134).</title>
        <authorList>
            <person name="Abt B."/>
            <person name="Foster B."/>
            <person name="Lapidus A."/>
            <person name="Clum A."/>
            <person name="Sun H."/>
            <person name="Pukall R."/>
            <person name="Lucas S."/>
            <person name="Glavina Del Rio T."/>
            <person name="Nolan M."/>
            <person name="Tice H."/>
            <person name="Cheng J.F."/>
            <person name="Pitluck S."/>
            <person name="Liolios K."/>
            <person name="Ivanova N."/>
            <person name="Mavromatis K."/>
            <person name="Ovchinnikova G."/>
            <person name="Pati A."/>
            <person name="Goodwin L."/>
            <person name="Chen A."/>
            <person name="Palaniappan K."/>
            <person name="Land M."/>
            <person name="Hauser L."/>
            <person name="Chang Y.J."/>
            <person name="Jeffries C.D."/>
            <person name="Rohde M."/>
            <person name="Goker M."/>
            <person name="Woyke T."/>
            <person name="Bristow J."/>
            <person name="Eisen J.A."/>
            <person name="Markowitz V."/>
            <person name="Hugenholtz P."/>
            <person name="Kyrpides N.C."/>
            <person name="Klenk H.P."/>
        </authorList>
    </citation>
    <scope>NUCLEOTIDE SEQUENCE [LARGE SCALE GENOMIC DNA]</scope>
    <source>
        <strain evidence="6">ATCC 482 / DSM 20109 / BCRC 11376 / JCM 18109 / NBRC 3775 / NCIMB 8073 / NRS 134</strain>
    </source>
</reference>
<keyword evidence="1" id="KW-0805">Transcription regulation</keyword>
<evidence type="ECO:0000256" key="2">
    <source>
        <dbReference type="ARBA" id="ARBA00023125"/>
    </source>
</evidence>
<gene>
    <name evidence="5" type="ordered locus">Cfla_3469</name>
</gene>
<dbReference type="InterPro" id="IPR011711">
    <property type="entry name" value="GntR_C"/>
</dbReference>
<dbReference type="RefSeq" id="WP_013118671.1">
    <property type="nucleotide sequence ID" value="NC_014151.1"/>
</dbReference>
<evidence type="ECO:0000256" key="3">
    <source>
        <dbReference type="ARBA" id="ARBA00023163"/>
    </source>
</evidence>
<keyword evidence="6" id="KW-1185">Reference proteome</keyword>
<evidence type="ECO:0000256" key="1">
    <source>
        <dbReference type="ARBA" id="ARBA00023015"/>
    </source>
</evidence>
<protein>
    <submittedName>
        <fullName evidence="5">Transcriptional regulator, GntR family</fullName>
    </submittedName>
</protein>
<proteinExistence type="predicted"/>
<sequence>MTAHSTAAGPTAARTLARTLREAVLDGRLTPGEPLREEALAAAHGVSRHTVRAALAALAAERLVAVQEYRGARVARLTDAEVRSLQDLRAALECEAVRILGERHPAAWPAEVVAPVEQALAALTAADPGDWPAVQRAHAGVHLALVAAAGSPRLTDAYAALGAEVALLLLHARTRYDVPALVDEHTAYLADVQRRGPVAVRAHLTHLADLLHPPA</sequence>
<keyword evidence="3" id="KW-0804">Transcription</keyword>